<comment type="caution">
    <text evidence="2">The sequence shown here is derived from an EMBL/GenBank/DDBJ whole genome shotgun (WGS) entry which is preliminary data.</text>
</comment>
<gene>
    <name evidence="2" type="ORF">COLO4_00012</name>
</gene>
<feature type="region of interest" description="Disordered" evidence="1">
    <location>
        <begin position="1"/>
        <end position="36"/>
    </location>
</feature>
<feature type="compositionally biased region" description="Polar residues" evidence="1">
    <location>
        <begin position="18"/>
        <end position="30"/>
    </location>
</feature>
<dbReference type="AlphaFoldDB" id="A0A1R3L4U5"/>
<proteinExistence type="predicted"/>
<evidence type="ECO:0000313" key="2">
    <source>
        <dbReference type="EMBL" id="OMP14362.1"/>
    </source>
</evidence>
<accession>A0A1R3L4U5</accession>
<name>A0A1R3L4U5_9ROSI</name>
<reference evidence="3" key="1">
    <citation type="submission" date="2013-09" db="EMBL/GenBank/DDBJ databases">
        <title>Corchorus olitorius genome sequencing.</title>
        <authorList>
            <person name="Alam M."/>
            <person name="Haque M.S."/>
            <person name="Islam M.S."/>
            <person name="Emdad E.M."/>
            <person name="Islam M.M."/>
            <person name="Ahmed B."/>
            <person name="Halim A."/>
            <person name="Hossen Q.M.M."/>
            <person name="Hossain M.Z."/>
            <person name="Ahmed R."/>
            <person name="Khan M.M."/>
            <person name="Islam R."/>
            <person name="Rashid M.M."/>
            <person name="Khan S.A."/>
            <person name="Rahman M.S."/>
            <person name="Alam M."/>
            <person name="Yahiya A.S."/>
            <person name="Khan M.S."/>
            <person name="Azam M.S."/>
            <person name="Haque T."/>
            <person name="Lashkar M.Z.H."/>
            <person name="Akhand A.I."/>
            <person name="Morshed G."/>
            <person name="Roy S."/>
            <person name="Uddin K.S."/>
            <person name="Rabeya T."/>
            <person name="Hossain A.S."/>
            <person name="Chowdhury A."/>
            <person name="Snigdha A.R."/>
            <person name="Mortoza M.S."/>
            <person name="Matin S.A."/>
            <person name="Hoque S.M.E."/>
            <person name="Islam M.K."/>
            <person name="Roy D.K."/>
            <person name="Haider R."/>
            <person name="Moosa M.M."/>
            <person name="Elias S.M."/>
            <person name="Hasan A.M."/>
            <person name="Jahan S."/>
            <person name="Shafiuddin M."/>
            <person name="Mahmood N."/>
            <person name="Shommy N.S."/>
        </authorList>
    </citation>
    <scope>NUCLEOTIDE SEQUENCE [LARGE SCALE GENOMIC DNA]</scope>
    <source>
        <strain evidence="3">cv. O-4</strain>
    </source>
</reference>
<evidence type="ECO:0000313" key="3">
    <source>
        <dbReference type="Proteomes" id="UP000187203"/>
    </source>
</evidence>
<protein>
    <submittedName>
        <fullName evidence="2">Uncharacterized protein</fullName>
    </submittedName>
</protein>
<feature type="compositionally biased region" description="Basic residues" evidence="1">
    <location>
        <begin position="1"/>
        <end position="14"/>
    </location>
</feature>
<dbReference type="Proteomes" id="UP000187203">
    <property type="component" value="Unassembled WGS sequence"/>
</dbReference>
<organism evidence="2 3">
    <name type="scientific">Corchorus olitorius</name>
    <dbReference type="NCBI Taxonomy" id="93759"/>
    <lineage>
        <taxon>Eukaryota</taxon>
        <taxon>Viridiplantae</taxon>
        <taxon>Streptophyta</taxon>
        <taxon>Embryophyta</taxon>
        <taxon>Tracheophyta</taxon>
        <taxon>Spermatophyta</taxon>
        <taxon>Magnoliopsida</taxon>
        <taxon>eudicotyledons</taxon>
        <taxon>Gunneridae</taxon>
        <taxon>Pentapetalae</taxon>
        <taxon>rosids</taxon>
        <taxon>malvids</taxon>
        <taxon>Malvales</taxon>
        <taxon>Malvaceae</taxon>
        <taxon>Grewioideae</taxon>
        <taxon>Apeibeae</taxon>
        <taxon>Corchorus</taxon>
    </lineage>
</organism>
<dbReference type="EMBL" id="AWUE01000078">
    <property type="protein sequence ID" value="OMP14362.1"/>
    <property type="molecule type" value="Genomic_DNA"/>
</dbReference>
<evidence type="ECO:0000256" key="1">
    <source>
        <dbReference type="SAM" id="MobiDB-lite"/>
    </source>
</evidence>
<keyword evidence="3" id="KW-1185">Reference proteome</keyword>
<sequence length="36" mass="4169">MEQSRRVKSLVMKRVKQEVNTDMANGNSQSTKHRPP</sequence>